<feature type="compositionally biased region" description="Polar residues" evidence="6">
    <location>
        <begin position="80"/>
        <end position="96"/>
    </location>
</feature>
<feature type="domain" description="Fork-head" evidence="7">
    <location>
        <begin position="1"/>
        <end position="89"/>
    </location>
</feature>
<feature type="region of interest" description="Disordered" evidence="6">
    <location>
        <begin position="236"/>
        <end position="255"/>
    </location>
</feature>
<dbReference type="Gene3D" id="1.10.10.10">
    <property type="entry name" value="Winged helix-like DNA-binding domain superfamily/Winged helix DNA-binding domain"/>
    <property type="match status" value="1"/>
</dbReference>
<dbReference type="InterPro" id="IPR045912">
    <property type="entry name" value="FOXJ2/3-like"/>
</dbReference>
<dbReference type="PANTHER" id="PTHR46078:SF2">
    <property type="entry name" value="FORK-HEAD DOMAIN-CONTAINING PROTEIN"/>
    <property type="match status" value="1"/>
</dbReference>
<evidence type="ECO:0000259" key="7">
    <source>
        <dbReference type="PROSITE" id="PS50039"/>
    </source>
</evidence>
<feature type="region of interest" description="Disordered" evidence="6">
    <location>
        <begin position="80"/>
        <end position="115"/>
    </location>
</feature>
<organism evidence="8 9">
    <name type="scientific">Coniochaeta hoffmannii</name>
    <dbReference type="NCBI Taxonomy" id="91930"/>
    <lineage>
        <taxon>Eukaryota</taxon>
        <taxon>Fungi</taxon>
        <taxon>Dikarya</taxon>
        <taxon>Ascomycota</taxon>
        <taxon>Pezizomycotina</taxon>
        <taxon>Sordariomycetes</taxon>
        <taxon>Sordariomycetidae</taxon>
        <taxon>Coniochaetales</taxon>
        <taxon>Coniochaetaceae</taxon>
        <taxon>Coniochaeta</taxon>
    </lineage>
</organism>
<dbReference type="GO" id="GO:0000978">
    <property type="term" value="F:RNA polymerase II cis-regulatory region sequence-specific DNA binding"/>
    <property type="evidence" value="ECO:0007669"/>
    <property type="project" value="TreeGrafter"/>
</dbReference>
<name>A0AA38VHT2_9PEZI</name>
<dbReference type="InterPro" id="IPR036390">
    <property type="entry name" value="WH_DNA-bd_sf"/>
</dbReference>
<evidence type="ECO:0000313" key="9">
    <source>
        <dbReference type="Proteomes" id="UP001174691"/>
    </source>
</evidence>
<accession>A0AA38VHT2</accession>
<evidence type="ECO:0000256" key="6">
    <source>
        <dbReference type="SAM" id="MobiDB-lite"/>
    </source>
</evidence>
<dbReference type="GO" id="GO:0005634">
    <property type="term" value="C:nucleus"/>
    <property type="evidence" value="ECO:0007669"/>
    <property type="project" value="UniProtKB-SubCell"/>
</dbReference>
<sequence length="298" mass="33088">MRLQEIYQWFLENTNKGQDGTRGWQNSIRHNLSMNGAFERRPINGDANDSGDECSSPSGSAQKQASEWVLLGSAIENGLQSTTRYRNSARRGQNNKSRGRSSRTQRTSRRSSRALGMARSAVYGYSLPPLPGSLRRHDYELRSRYGQRYGPQFDLPEEQLERASLDEQQRRAMYFAGGNDYQRAFQSTYASPPVMYSSELFMPSVKGAPTVVSDSDDNEAMTPEPSFAVLEPTVLLPGDHNHSGSPGPTSNPYSTNPSAFYSTPNGSNLRYTMGDVVGVVDESQLSCCGWNGSQHSRQ</sequence>
<dbReference type="SUPFAM" id="SSF46785">
    <property type="entry name" value="Winged helix' DNA-binding domain"/>
    <property type="match status" value="1"/>
</dbReference>
<protein>
    <recommendedName>
        <fullName evidence="7">Fork-head domain-containing protein</fullName>
    </recommendedName>
</protein>
<comment type="subcellular location">
    <subcellularLocation>
        <location evidence="5">Nucleus</location>
    </subcellularLocation>
</comment>
<proteinExistence type="predicted"/>
<evidence type="ECO:0000256" key="4">
    <source>
        <dbReference type="ARBA" id="ARBA00023242"/>
    </source>
</evidence>
<evidence type="ECO:0000256" key="5">
    <source>
        <dbReference type="PROSITE-ProRule" id="PRU00089"/>
    </source>
</evidence>
<dbReference type="InterPro" id="IPR036388">
    <property type="entry name" value="WH-like_DNA-bd_sf"/>
</dbReference>
<evidence type="ECO:0000256" key="2">
    <source>
        <dbReference type="ARBA" id="ARBA00023125"/>
    </source>
</evidence>
<dbReference type="PRINTS" id="PR00053">
    <property type="entry name" value="FORKHEAD"/>
</dbReference>
<evidence type="ECO:0000256" key="1">
    <source>
        <dbReference type="ARBA" id="ARBA00023015"/>
    </source>
</evidence>
<dbReference type="PROSITE" id="PS00658">
    <property type="entry name" value="FORK_HEAD_2"/>
    <property type="match status" value="1"/>
</dbReference>
<keyword evidence="1" id="KW-0805">Transcription regulation</keyword>
<dbReference type="Proteomes" id="UP001174691">
    <property type="component" value="Unassembled WGS sequence"/>
</dbReference>
<gene>
    <name evidence="8" type="ORF">NKR19_g4736</name>
</gene>
<dbReference type="InterPro" id="IPR001766">
    <property type="entry name" value="Fork_head_dom"/>
</dbReference>
<feature type="region of interest" description="Disordered" evidence="6">
    <location>
        <begin position="38"/>
        <end position="62"/>
    </location>
</feature>
<keyword evidence="3" id="KW-0804">Transcription</keyword>
<feature type="compositionally biased region" description="Polar residues" evidence="6">
    <location>
        <begin position="243"/>
        <end position="255"/>
    </location>
</feature>
<feature type="compositionally biased region" description="Polar residues" evidence="6">
    <location>
        <begin position="53"/>
        <end position="62"/>
    </location>
</feature>
<dbReference type="PROSITE" id="PS50039">
    <property type="entry name" value="FORK_HEAD_3"/>
    <property type="match status" value="1"/>
</dbReference>
<comment type="caution">
    <text evidence="8">The sequence shown here is derived from an EMBL/GenBank/DDBJ whole genome shotgun (WGS) entry which is preliminary data.</text>
</comment>
<evidence type="ECO:0000256" key="3">
    <source>
        <dbReference type="ARBA" id="ARBA00023163"/>
    </source>
</evidence>
<dbReference type="EMBL" id="JANBVN010000061">
    <property type="protein sequence ID" value="KAJ9151654.1"/>
    <property type="molecule type" value="Genomic_DNA"/>
</dbReference>
<dbReference type="PANTHER" id="PTHR46078">
    <property type="entry name" value="FORKHEAD BOX PROTEIN J2 FAMILY MEMBER"/>
    <property type="match status" value="1"/>
</dbReference>
<feature type="compositionally biased region" description="Basic residues" evidence="6">
    <location>
        <begin position="97"/>
        <end position="112"/>
    </location>
</feature>
<keyword evidence="4 5" id="KW-0539">Nucleus</keyword>
<dbReference type="SMART" id="SM00339">
    <property type="entry name" value="FH"/>
    <property type="match status" value="1"/>
</dbReference>
<feature type="DNA-binding region" description="Fork-head" evidence="5">
    <location>
        <begin position="1"/>
        <end position="89"/>
    </location>
</feature>
<keyword evidence="2 5" id="KW-0238">DNA-binding</keyword>
<dbReference type="AlphaFoldDB" id="A0AA38VHT2"/>
<dbReference type="Pfam" id="PF00250">
    <property type="entry name" value="Forkhead"/>
    <property type="match status" value="1"/>
</dbReference>
<dbReference type="GO" id="GO:0000981">
    <property type="term" value="F:DNA-binding transcription factor activity, RNA polymerase II-specific"/>
    <property type="evidence" value="ECO:0007669"/>
    <property type="project" value="TreeGrafter"/>
</dbReference>
<keyword evidence="9" id="KW-1185">Reference proteome</keyword>
<dbReference type="InterPro" id="IPR030456">
    <property type="entry name" value="TF_fork_head_CS_2"/>
</dbReference>
<evidence type="ECO:0000313" key="8">
    <source>
        <dbReference type="EMBL" id="KAJ9151654.1"/>
    </source>
</evidence>
<reference evidence="8" key="1">
    <citation type="submission" date="2022-07" db="EMBL/GenBank/DDBJ databases">
        <title>Fungi with potential for degradation of polypropylene.</title>
        <authorList>
            <person name="Gostincar C."/>
        </authorList>
    </citation>
    <scope>NUCLEOTIDE SEQUENCE</scope>
    <source>
        <strain evidence="8">EXF-13287</strain>
    </source>
</reference>